<dbReference type="Proteomes" id="UP001219355">
    <property type="component" value="Chromosome 2"/>
</dbReference>
<name>A0AAF0IIF3_9EURO</name>
<dbReference type="PANTHER" id="PTHR12354">
    <property type="entry name" value="INTERFERON-RELATED DEVELOPMENTAL REGULATOR"/>
    <property type="match status" value="1"/>
</dbReference>
<feature type="compositionally biased region" description="Low complexity" evidence="2">
    <location>
        <begin position="36"/>
        <end position="64"/>
    </location>
</feature>
<evidence type="ECO:0000313" key="4">
    <source>
        <dbReference type="EMBL" id="WEW57611.1"/>
    </source>
</evidence>
<keyword evidence="5" id="KW-1185">Reference proteome</keyword>
<dbReference type="Pfam" id="PF05004">
    <property type="entry name" value="IFRD"/>
    <property type="match status" value="1"/>
</dbReference>
<gene>
    <name evidence="4" type="ORF">PRK78_003078</name>
</gene>
<evidence type="ECO:0000259" key="3">
    <source>
        <dbReference type="Pfam" id="PF05004"/>
    </source>
</evidence>
<dbReference type="InterPro" id="IPR039777">
    <property type="entry name" value="IFRD"/>
</dbReference>
<dbReference type="AlphaFoldDB" id="A0AAF0IIF3"/>
<dbReference type="InterPro" id="IPR011989">
    <property type="entry name" value="ARM-like"/>
</dbReference>
<organism evidence="4 5">
    <name type="scientific">Emydomyces testavorans</name>
    <dbReference type="NCBI Taxonomy" id="2070801"/>
    <lineage>
        <taxon>Eukaryota</taxon>
        <taxon>Fungi</taxon>
        <taxon>Dikarya</taxon>
        <taxon>Ascomycota</taxon>
        <taxon>Pezizomycotina</taxon>
        <taxon>Eurotiomycetes</taxon>
        <taxon>Eurotiomycetidae</taxon>
        <taxon>Onygenales</taxon>
        <taxon>Nannizziopsiaceae</taxon>
        <taxon>Emydomyces</taxon>
    </lineage>
</organism>
<feature type="region of interest" description="Disordered" evidence="2">
    <location>
        <begin position="487"/>
        <end position="526"/>
    </location>
</feature>
<dbReference type="EMBL" id="CP120628">
    <property type="protein sequence ID" value="WEW57611.1"/>
    <property type="molecule type" value="Genomic_DNA"/>
</dbReference>
<dbReference type="SUPFAM" id="SSF48371">
    <property type="entry name" value="ARM repeat"/>
    <property type="match status" value="1"/>
</dbReference>
<feature type="region of interest" description="Disordered" evidence="2">
    <location>
        <begin position="1"/>
        <end position="115"/>
    </location>
</feature>
<dbReference type="Gene3D" id="1.25.10.10">
    <property type="entry name" value="Leucine-rich Repeat Variant"/>
    <property type="match status" value="1"/>
</dbReference>
<proteinExistence type="inferred from homology"/>
<protein>
    <recommendedName>
        <fullName evidence="3">Interferon-related developmental regulator N-terminal domain-containing protein</fullName>
    </recommendedName>
</protein>
<dbReference type="InterPro" id="IPR016024">
    <property type="entry name" value="ARM-type_fold"/>
</dbReference>
<feature type="compositionally biased region" description="Basic and acidic residues" evidence="2">
    <location>
        <begin position="1"/>
        <end position="12"/>
    </location>
</feature>
<dbReference type="PANTHER" id="PTHR12354:SF1">
    <property type="entry name" value="INTERFERON-RELATED DEVELOPMENTAL REGULATOR 1"/>
    <property type="match status" value="1"/>
</dbReference>
<feature type="domain" description="Interferon-related developmental regulator N-terminal" evidence="3">
    <location>
        <begin position="93"/>
        <end position="408"/>
    </location>
</feature>
<feature type="compositionally biased region" description="Basic residues" evidence="2">
    <location>
        <begin position="490"/>
        <end position="501"/>
    </location>
</feature>
<sequence length="526" mass="58828">MLDPRHGLESKKTISRKAAKRDADRLTSLIYSSPASVSSRQNSQNVSRDVSRNVSRSVSQNVSRAHSRVVSRDVSPSASRDQSDDEIETESESDETAPSTTSFDEREDFEGGIRQDRPLATVVDDLIDRKHSNLQAREENLDTYGRILARHYAAQELEPYVNDLLTVFLQSIMQEASEKETILALKAVALTAVTTLDGSVYDKASTSVRKKITGSSTPSVKTAAIRCLGACSYFGGAIEDEIIDELEFLMEIITSDGHFIEAPDDAEIATAALQEWGLLATGVDDLEDQSEDAIEAFADQLESGETSVQIAAGQNIALLYEKSFSPRGDDEDIDESEHDFEISLDDMSKAEYTDDNGAILVQRYNPYHNTPEIEHKIHNLAKISGHHISKKSKRSLHMHFDAILTTIQNPRHGPRYRQFIDSEKGESYGTRMGLKFHRFDPVQVNRWWKWLRIMALQRLLAGGIVEHYRARSRAIVENVPGLMMETSMKGKQRGARGKGRKRFGESKTDPSGRSGEMEMLYDTLHG</sequence>
<accession>A0AAF0IIF3</accession>
<dbReference type="InterPro" id="IPR007701">
    <property type="entry name" value="Interferon-rel_develop_reg_N"/>
</dbReference>
<reference evidence="4" key="1">
    <citation type="submission" date="2023-03" db="EMBL/GenBank/DDBJ databases">
        <title>Emydomyces testavorans Genome Sequence.</title>
        <authorList>
            <person name="Hoyer L."/>
        </authorList>
    </citation>
    <scope>NUCLEOTIDE SEQUENCE</scope>
    <source>
        <strain evidence="4">16-2883</strain>
    </source>
</reference>
<feature type="compositionally biased region" description="Acidic residues" evidence="2">
    <location>
        <begin position="83"/>
        <end position="95"/>
    </location>
</feature>
<evidence type="ECO:0000313" key="5">
    <source>
        <dbReference type="Proteomes" id="UP001219355"/>
    </source>
</evidence>
<comment type="similarity">
    <text evidence="1">Belongs to the IFRD family.</text>
</comment>
<evidence type="ECO:0000256" key="1">
    <source>
        <dbReference type="ARBA" id="ARBA00008828"/>
    </source>
</evidence>
<evidence type="ECO:0000256" key="2">
    <source>
        <dbReference type="SAM" id="MobiDB-lite"/>
    </source>
</evidence>